<dbReference type="Pfam" id="PF18962">
    <property type="entry name" value="Por_Secre_tail"/>
    <property type="match status" value="1"/>
</dbReference>
<evidence type="ECO:0000256" key="1">
    <source>
        <dbReference type="SAM" id="SignalP"/>
    </source>
</evidence>
<dbReference type="NCBIfam" id="TIGR04183">
    <property type="entry name" value="Por_Secre_tail"/>
    <property type="match status" value="1"/>
</dbReference>
<gene>
    <name evidence="3" type="ORF">IPP15_00410</name>
</gene>
<dbReference type="InterPro" id="IPR026444">
    <property type="entry name" value="Secre_tail"/>
</dbReference>
<accession>A0A9D7SRD2</accession>
<reference evidence="3 4" key="1">
    <citation type="submission" date="2020-10" db="EMBL/GenBank/DDBJ databases">
        <title>Connecting structure to function with the recovery of over 1000 high-quality activated sludge metagenome-assembled genomes encoding full-length rRNA genes using long-read sequencing.</title>
        <authorList>
            <person name="Singleton C.M."/>
            <person name="Petriglieri F."/>
            <person name="Kristensen J.M."/>
            <person name="Kirkegaard R.H."/>
            <person name="Michaelsen T.Y."/>
            <person name="Andersen M.H."/>
            <person name="Karst S.M."/>
            <person name="Dueholm M.S."/>
            <person name="Nielsen P.H."/>
            <person name="Albertsen M."/>
        </authorList>
    </citation>
    <scope>NUCLEOTIDE SEQUENCE [LARGE SCALE GENOMIC DNA]</scope>
    <source>
        <strain evidence="3">Ribe_18-Q3-R11-54_MAXAC.273</strain>
    </source>
</reference>
<evidence type="ECO:0000259" key="2">
    <source>
        <dbReference type="Pfam" id="PF18962"/>
    </source>
</evidence>
<name>A0A9D7SRD2_9BACT</name>
<keyword evidence="1" id="KW-0732">Signal</keyword>
<evidence type="ECO:0000313" key="3">
    <source>
        <dbReference type="EMBL" id="MBK9980881.1"/>
    </source>
</evidence>
<evidence type="ECO:0000313" key="4">
    <source>
        <dbReference type="Proteomes" id="UP000808337"/>
    </source>
</evidence>
<proteinExistence type="predicted"/>
<sequence>MNHLSFKIVVIALLQTFSTILSAHVKLDNPLGGETYTTGTMVNIQWHVTIAHNTLNWILYYSPDGGGNWETIESNIPPGQLSYMWQVPTGVTTQGRIRVFQNNSSTDYQDESMNFTIQAPVILPSINLPAHDTTIESDILHQNDAILNWLNHHGGASATNFCGNISWSNNFDGLSIECGATGSSLVTFTATDQCGSTTTNATVTVVDTANPVIDAQATDMIVECDGNGNSSQLNTWLQSRGGAHAHDAGGNVTWLHNFTNLSNGCGASGNTSVIFTASDACGNSTSTTATFTINDSTAPGIIAVAHDTTIDCTGSNTAAIHRWLNNHGGAIANDLCGNIHWTHNFPVIADTCAAAGNRVITFTVSDECGNTLAINANFTILGPSGTSTILPADADINVYPNPVHDVLNIDLDKSESQIVKLVFYDGFGKVLLINHNHAKQISIPVSKYSAGVYFIEVRTDAGTYMRKVVIE</sequence>
<feature type="signal peptide" evidence="1">
    <location>
        <begin position="1"/>
        <end position="23"/>
    </location>
</feature>
<feature type="domain" description="Secretion system C-terminal sorting" evidence="2">
    <location>
        <begin position="398"/>
        <end position="470"/>
    </location>
</feature>
<feature type="chain" id="PRO_5039227016" evidence="1">
    <location>
        <begin position="24"/>
        <end position="471"/>
    </location>
</feature>
<dbReference type="EMBL" id="JADKGY010000001">
    <property type="protein sequence ID" value="MBK9980881.1"/>
    <property type="molecule type" value="Genomic_DNA"/>
</dbReference>
<organism evidence="3 4">
    <name type="scientific">Candidatus Opimibacter skivensis</name>
    <dbReference type="NCBI Taxonomy" id="2982028"/>
    <lineage>
        <taxon>Bacteria</taxon>
        <taxon>Pseudomonadati</taxon>
        <taxon>Bacteroidota</taxon>
        <taxon>Saprospiria</taxon>
        <taxon>Saprospirales</taxon>
        <taxon>Saprospiraceae</taxon>
        <taxon>Candidatus Opimibacter</taxon>
    </lineage>
</organism>
<dbReference type="AlphaFoldDB" id="A0A9D7SRD2"/>
<comment type="caution">
    <text evidence="3">The sequence shown here is derived from an EMBL/GenBank/DDBJ whole genome shotgun (WGS) entry which is preliminary data.</text>
</comment>
<protein>
    <submittedName>
        <fullName evidence="3">T9SS type A sorting domain-containing protein</fullName>
    </submittedName>
</protein>
<dbReference type="Proteomes" id="UP000808337">
    <property type="component" value="Unassembled WGS sequence"/>
</dbReference>